<sequence>MFFFKGSKTRINTTTHPTTHPNTNQHVCNLQDKNKHHNTPHNTSKHQPTCVTSKAVNVADLLGDIRGWHLSLGHTPQQHRVDTVEGLDGEGGDEDIDDGDDEDAQHHPIVELVGLLCVVFPRHIVAPQEDQRHSYH</sequence>
<keyword evidence="3" id="KW-1185">Reference proteome</keyword>
<dbReference type="EMBL" id="VSRR010002098">
    <property type="protein sequence ID" value="MPC29596.1"/>
    <property type="molecule type" value="Genomic_DNA"/>
</dbReference>
<evidence type="ECO:0000256" key="1">
    <source>
        <dbReference type="SAM" id="MobiDB-lite"/>
    </source>
</evidence>
<dbReference type="Proteomes" id="UP000324222">
    <property type="component" value="Unassembled WGS sequence"/>
</dbReference>
<accession>A0A5B7E8Q0</accession>
<protein>
    <submittedName>
        <fullName evidence="2">Uncharacterized protein</fullName>
    </submittedName>
</protein>
<dbReference type="AlphaFoldDB" id="A0A5B7E8Q0"/>
<evidence type="ECO:0000313" key="2">
    <source>
        <dbReference type="EMBL" id="MPC29596.1"/>
    </source>
</evidence>
<proteinExistence type="predicted"/>
<name>A0A5B7E8Q0_PORTR</name>
<feature type="compositionally biased region" description="Low complexity" evidence="1">
    <location>
        <begin position="12"/>
        <end position="24"/>
    </location>
</feature>
<feature type="region of interest" description="Disordered" evidence="1">
    <location>
        <begin position="1"/>
        <end position="25"/>
    </location>
</feature>
<evidence type="ECO:0000313" key="3">
    <source>
        <dbReference type="Proteomes" id="UP000324222"/>
    </source>
</evidence>
<organism evidence="2 3">
    <name type="scientific">Portunus trituberculatus</name>
    <name type="common">Swimming crab</name>
    <name type="synonym">Neptunus trituberculatus</name>
    <dbReference type="NCBI Taxonomy" id="210409"/>
    <lineage>
        <taxon>Eukaryota</taxon>
        <taxon>Metazoa</taxon>
        <taxon>Ecdysozoa</taxon>
        <taxon>Arthropoda</taxon>
        <taxon>Crustacea</taxon>
        <taxon>Multicrustacea</taxon>
        <taxon>Malacostraca</taxon>
        <taxon>Eumalacostraca</taxon>
        <taxon>Eucarida</taxon>
        <taxon>Decapoda</taxon>
        <taxon>Pleocyemata</taxon>
        <taxon>Brachyura</taxon>
        <taxon>Eubrachyura</taxon>
        <taxon>Portunoidea</taxon>
        <taxon>Portunidae</taxon>
        <taxon>Portuninae</taxon>
        <taxon>Portunus</taxon>
    </lineage>
</organism>
<comment type="caution">
    <text evidence="2">The sequence shown here is derived from an EMBL/GenBank/DDBJ whole genome shotgun (WGS) entry which is preliminary data.</text>
</comment>
<gene>
    <name evidence="2" type="ORF">E2C01_022837</name>
</gene>
<reference evidence="2 3" key="1">
    <citation type="submission" date="2019-05" db="EMBL/GenBank/DDBJ databases">
        <title>Another draft genome of Portunus trituberculatus and its Hox gene families provides insights of decapod evolution.</title>
        <authorList>
            <person name="Jeong J.-H."/>
            <person name="Song I."/>
            <person name="Kim S."/>
            <person name="Choi T."/>
            <person name="Kim D."/>
            <person name="Ryu S."/>
            <person name="Kim W."/>
        </authorList>
    </citation>
    <scope>NUCLEOTIDE SEQUENCE [LARGE SCALE GENOMIC DNA]</scope>
    <source>
        <tissue evidence="2">Muscle</tissue>
    </source>
</reference>